<keyword evidence="4" id="KW-1185">Reference proteome</keyword>
<reference evidence="3 4" key="1">
    <citation type="submission" date="2020-07" db="EMBL/GenBank/DDBJ databases">
        <title>Complete genome sequence of Chitinibacter sp. 2T18.</title>
        <authorList>
            <person name="Bae J.-W."/>
            <person name="Choi J.-W."/>
        </authorList>
    </citation>
    <scope>NUCLEOTIDE SEQUENCE [LARGE SCALE GENOMIC DNA]</scope>
    <source>
        <strain evidence="3 4">2T18</strain>
    </source>
</reference>
<gene>
    <name evidence="3" type="ORF">HQ393_00360</name>
</gene>
<dbReference type="Proteomes" id="UP000509597">
    <property type="component" value="Chromosome"/>
</dbReference>
<dbReference type="KEGG" id="chiz:HQ393_00360"/>
<evidence type="ECO:0000313" key="4">
    <source>
        <dbReference type="Proteomes" id="UP000509597"/>
    </source>
</evidence>
<feature type="chain" id="PRO_5028986313" evidence="1">
    <location>
        <begin position="22"/>
        <end position="336"/>
    </location>
</feature>
<feature type="domain" description="Porin" evidence="2">
    <location>
        <begin position="8"/>
        <end position="319"/>
    </location>
</feature>
<organism evidence="3 4">
    <name type="scientific">Chitinibacter bivalviorum</name>
    <dbReference type="NCBI Taxonomy" id="2739434"/>
    <lineage>
        <taxon>Bacteria</taxon>
        <taxon>Pseudomonadati</taxon>
        <taxon>Pseudomonadota</taxon>
        <taxon>Betaproteobacteria</taxon>
        <taxon>Neisseriales</taxon>
        <taxon>Chitinibacteraceae</taxon>
        <taxon>Chitinibacter</taxon>
    </lineage>
</organism>
<dbReference type="AlphaFoldDB" id="A0A7H9BF10"/>
<feature type="signal peptide" evidence="1">
    <location>
        <begin position="1"/>
        <end position="21"/>
    </location>
</feature>
<dbReference type="GO" id="GO:0015288">
    <property type="term" value="F:porin activity"/>
    <property type="evidence" value="ECO:0007669"/>
    <property type="project" value="InterPro"/>
</dbReference>
<name>A0A7H9BF10_9NEIS</name>
<proteinExistence type="predicted"/>
<sequence length="336" mass="35995">MFKRVLMAAAVAAAVSAPAFADVSITGSMEMNLMFIDQAGSSNVQTLDRGLQIDFNGADKLDGGGKLIWKLSQKVTSGNTNANSKNALSQQAWGGREGWVGFTGDWGTFKAGRQFLNSYLTLDWPYGQGGNWQLAENNWYAGAAAGKLTANFLTGASLNYQSPSFSGFSFGAQYSWDVVNAATGSRQDGNKFSENYIADLSASYNAGSLGLNAGYLFGKDVAATGDASQYYIGATYGFDFGLNLRALYTGYSQDYATGTQDGYDWIVGGTYGFGKSFIKASYNGSDADGFSGSRAIASAEYGYSLSKNTVAYARYQWRNKEAGDLQYVMFGAWTGF</sequence>
<accession>A0A7H9BF10</accession>
<dbReference type="GO" id="GO:0016020">
    <property type="term" value="C:membrane"/>
    <property type="evidence" value="ECO:0007669"/>
    <property type="project" value="InterPro"/>
</dbReference>
<dbReference type="InterPro" id="IPR023614">
    <property type="entry name" value="Porin_dom_sf"/>
</dbReference>
<evidence type="ECO:0000259" key="2">
    <source>
        <dbReference type="Pfam" id="PF13609"/>
    </source>
</evidence>
<dbReference type="Pfam" id="PF13609">
    <property type="entry name" value="Porin_4"/>
    <property type="match status" value="1"/>
</dbReference>
<dbReference type="SUPFAM" id="SSF56935">
    <property type="entry name" value="Porins"/>
    <property type="match status" value="1"/>
</dbReference>
<protein>
    <submittedName>
        <fullName evidence="3">Porin</fullName>
    </submittedName>
</protein>
<dbReference type="InterPro" id="IPR033900">
    <property type="entry name" value="Gram_neg_porin_domain"/>
</dbReference>
<keyword evidence="1" id="KW-0732">Signal</keyword>
<dbReference type="RefSeq" id="WP_179356902.1">
    <property type="nucleotide sequence ID" value="NZ_CP058627.1"/>
</dbReference>
<dbReference type="EMBL" id="CP058627">
    <property type="protein sequence ID" value="QLG86816.1"/>
    <property type="molecule type" value="Genomic_DNA"/>
</dbReference>
<evidence type="ECO:0000256" key="1">
    <source>
        <dbReference type="SAM" id="SignalP"/>
    </source>
</evidence>
<dbReference type="Gene3D" id="2.40.160.10">
    <property type="entry name" value="Porin"/>
    <property type="match status" value="1"/>
</dbReference>
<evidence type="ECO:0000313" key="3">
    <source>
        <dbReference type="EMBL" id="QLG86816.1"/>
    </source>
</evidence>
<dbReference type="CDD" id="cd00342">
    <property type="entry name" value="gram_neg_porins"/>
    <property type="match status" value="1"/>
</dbReference>